<feature type="compositionally biased region" description="Basic and acidic residues" evidence="1">
    <location>
        <begin position="1"/>
        <end position="22"/>
    </location>
</feature>
<gene>
    <name evidence="3" type="ORF">FYJ60_03380</name>
</gene>
<dbReference type="Gene3D" id="2.170.130.30">
    <property type="match status" value="1"/>
</dbReference>
<feature type="region of interest" description="Disordered" evidence="1">
    <location>
        <begin position="45"/>
        <end position="120"/>
    </location>
</feature>
<sequence length="256" mass="26775">MADGSPEKVTDVTVGETEKDGGKVTTLEFQVRKTGDVFYLVGGKSAAADSSSSSVSSSSGSAGSEKGSQRTAAGGSTQGSAAQGGTGTAGNTGAAKNTEGSGGTDGTDGTGGSGSGNSGSAHTCTISIDCMTILNNMDNLKSTKTSFVPADGYILYASTVEYTPGETVYDLLYRICRDTGIQMEADYTPVYSSYYVRGINQLYEFDCGELSGWMYSVNGWFPNYGCSKYTISDGDVIQWRYTCDLGRDVGDQYYDN</sequence>
<dbReference type="EMBL" id="VUMV01000002">
    <property type="protein sequence ID" value="MST81359.1"/>
    <property type="molecule type" value="Genomic_DNA"/>
</dbReference>
<evidence type="ECO:0000256" key="1">
    <source>
        <dbReference type="SAM" id="MobiDB-lite"/>
    </source>
</evidence>
<protein>
    <submittedName>
        <fullName evidence="3">DUF4430 domain-containing protein</fullName>
    </submittedName>
</protein>
<feature type="compositionally biased region" description="Low complexity" evidence="1">
    <location>
        <begin position="45"/>
        <end position="81"/>
    </location>
</feature>
<dbReference type="Pfam" id="PF14478">
    <property type="entry name" value="DUF4430"/>
    <property type="match status" value="1"/>
</dbReference>
<comment type="caution">
    <text evidence="3">The sequence shown here is derived from an EMBL/GenBank/DDBJ whole genome shotgun (WGS) entry which is preliminary data.</text>
</comment>
<accession>A0A7X2P6Z4</accession>
<dbReference type="InterPro" id="IPR027954">
    <property type="entry name" value="Transcobalamin-like_C"/>
</dbReference>
<organism evidence="3 4">
    <name type="scientific">Bilifractor porci</name>
    <dbReference type="NCBI Taxonomy" id="2606636"/>
    <lineage>
        <taxon>Bacteria</taxon>
        <taxon>Bacillati</taxon>
        <taxon>Bacillota</taxon>
        <taxon>Clostridia</taxon>
        <taxon>Lachnospirales</taxon>
        <taxon>Lachnospiraceae</taxon>
        <taxon>Bilifractor</taxon>
    </lineage>
</organism>
<proteinExistence type="predicted"/>
<evidence type="ECO:0000259" key="2">
    <source>
        <dbReference type="Pfam" id="PF14478"/>
    </source>
</evidence>
<dbReference type="Proteomes" id="UP000466864">
    <property type="component" value="Unassembled WGS sequence"/>
</dbReference>
<name>A0A7X2P6Z4_9FIRM</name>
<feature type="compositionally biased region" description="Gly residues" evidence="1">
    <location>
        <begin position="100"/>
        <end position="117"/>
    </location>
</feature>
<keyword evidence="4" id="KW-1185">Reference proteome</keyword>
<feature type="domain" description="Transcobalamin-like C-terminal" evidence="2">
    <location>
        <begin position="165"/>
        <end position="242"/>
    </location>
</feature>
<evidence type="ECO:0000313" key="3">
    <source>
        <dbReference type="EMBL" id="MST81359.1"/>
    </source>
</evidence>
<dbReference type="AlphaFoldDB" id="A0A7X2P6Z4"/>
<feature type="region of interest" description="Disordered" evidence="1">
    <location>
        <begin position="1"/>
        <end position="28"/>
    </location>
</feature>
<evidence type="ECO:0000313" key="4">
    <source>
        <dbReference type="Proteomes" id="UP000466864"/>
    </source>
</evidence>
<reference evidence="3 4" key="1">
    <citation type="submission" date="2019-08" db="EMBL/GenBank/DDBJ databases">
        <title>In-depth cultivation of the pig gut microbiome towards novel bacterial diversity and tailored functional studies.</title>
        <authorList>
            <person name="Wylensek D."/>
            <person name="Hitch T.C.A."/>
            <person name="Clavel T."/>
        </authorList>
    </citation>
    <scope>NUCLEOTIDE SEQUENCE [LARGE SCALE GENOMIC DNA]</scope>
    <source>
        <strain evidence="3 4">Oil+RF-744-WCA-WT-13</strain>
    </source>
</reference>